<sequence length="66" mass="7609">MKATDDGAWRHDPAAHLAELRREFPTFGIIADPERPIWMAVRGDDLFIRATDAFVLRQRLQEISNC</sequence>
<evidence type="ECO:0000313" key="1">
    <source>
        <dbReference type="EMBL" id="SFO66026.1"/>
    </source>
</evidence>
<reference evidence="1 2" key="1">
    <citation type="submission" date="2016-10" db="EMBL/GenBank/DDBJ databases">
        <authorList>
            <person name="de Groot N.N."/>
        </authorList>
    </citation>
    <scope>NUCLEOTIDE SEQUENCE [LARGE SCALE GENOMIC DNA]</scope>
    <source>
        <strain evidence="1 2">DSM 43067</strain>
    </source>
</reference>
<organism evidence="1 2">
    <name type="scientific">Actinomadura madurae</name>
    <dbReference type="NCBI Taxonomy" id="1993"/>
    <lineage>
        <taxon>Bacteria</taxon>
        <taxon>Bacillati</taxon>
        <taxon>Actinomycetota</taxon>
        <taxon>Actinomycetes</taxon>
        <taxon>Streptosporangiales</taxon>
        <taxon>Thermomonosporaceae</taxon>
        <taxon>Actinomadura</taxon>
    </lineage>
</organism>
<evidence type="ECO:0000313" key="2">
    <source>
        <dbReference type="Proteomes" id="UP000183413"/>
    </source>
</evidence>
<gene>
    <name evidence="1" type="ORF">SAMN04489713_108198</name>
</gene>
<dbReference type="Proteomes" id="UP000183413">
    <property type="component" value="Unassembled WGS sequence"/>
</dbReference>
<dbReference type="InParanoid" id="A0A1I5J0S3"/>
<dbReference type="RefSeq" id="WP_075022162.1">
    <property type="nucleotide sequence ID" value="NZ_CP083237.1"/>
</dbReference>
<dbReference type="STRING" id="1993.SAMN04489713_108198"/>
<protein>
    <submittedName>
        <fullName evidence="1">Uncharacterized protein</fullName>
    </submittedName>
</protein>
<dbReference type="GeneID" id="99655587"/>
<accession>A0A1I5J0S3</accession>
<dbReference type="AlphaFoldDB" id="A0A1I5J0S3"/>
<name>A0A1I5J0S3_9ACTN</name>
<dbReference type="EMBL" id="FOVH01000008">
    <property type="protein sequence ID" value="SFO66026.1"/>
    <property type="molecule type" value="Genomic_DNA"/>
</dbReference>
<keyword evidence="2" id="KW-1185">Reference proteome</keyword>
<proteinExistence type="predicted"/>